<name>A0ABQ7SJ10_PHRPL</name>
<feature type="region of interest" description="Disordered" evidence="1">
    <location>
        <begin position="426"/>
        <end position="517"/>
    </location>
</feature>
<protein>
    <submittedName>
        <fullName evidence="2">Uncharacterized protein</fullName>
    </submittedName>
</protein>
<feature type="region of interest" description="Disordered" evidence="1">
    <location>
        <begin position="381"/>
        <end position="403"/>
    </location>
</feature>
<feature type="region of interest" description="Disordered" evidence="1">
    <location>
        <begin position="158"/>
        <end position="215"/>
    </location>
</feature>
<sequence length="517" mass="58861">MAQSGYIRGSHSSPNVCKCKQDHRRLDGVRQGPCPGANAVDDDWETDSDYVNNGSSRWSGDHEISTASIIADFSRAIREGSLGRSSWHSKKEYADLQGHHRGCKHSEGNYLEDHHPLPRLHGHVAPGPSIDRTSLFHRNTAEKLDSFFSERLRVWGSDTAQQSATHEKTEGAQEERDVHRRHNGKGHTNPKEASMRQTHGWMTDGSGDTVAECPQSSRETCHPHVVCQGTGLWHPWHSLTGKGRASEGPLSKQEGSRPSTTMSSSARILPRCRISHVQRCRACQAFNQNQPASPYENCWTTLQEEDQGVLSDPLQKERTPPSSARQQISDRLSTVQHWLERTPVERPPGPDPWRRQRHSVQRTSPATCACLFCEEQRPRTRLVTGKTRPDPSADEVSHQLPEENRISGIVEAFERWTLQEAKMAEQERAFESERQRDLERRKAEKRRGRGPKAGRDPKRDHRSSSTKAHKSHSKKKNEEEEDRKKHGESRTREDPKGKEGLWVRKRPSFMDRLRGIR</sequence>
<evidence type="ECO:0000256" key="1">
    <source>
        <dbReference type="SAM" id="MobiDB-lite"/>
    </source>
</evidence>
<feature type="compositionally biased region" description="Basic and acidic residues" evidence="1">
    <location>
        <begin position="426"/>
        <end position="442"/>
    </location>
</feature>
<dbReference type="Proteomes" id="UP000826234">
    <property type="component" value="Unassembled WGS sequence"/>
</dbReference>
<proteinExistence type="predicted"/>
<evidence type="ECO:0000313" key="2">
    <source>
        <dbReference type="EMBL" id="KAH0617301.1"/>
    </source>
</evidence>
<keyword evidence="3" id="KW-1185">Reference proteome</keyword>
<feature type="compositionally biased region" description="Basic and acidic residues" evidence="1">
    <location>
        <begin position="387"/>
        <end position="403"/>
    </location>
</feature>
<accession>A0ABQ7SJ10</accession>
<feature type="compositionally biased region" description="Basic and acidic residues" evidence="1">
    <location>
        <begin position="165"/>
        <end position="178"/>
    </location>
</feature>
<feature type="compositionally biased region" description="Basic and acidic residues" evidence="1">
    <location>
        <begin position="453"/>
        <end position="463"/>
    </location>
</feature>
<feature type="compositionally biased region" description="Basic and acidic residues" evidence="1">
    <location>
        <begin position="476"/>
        <end position="517"/>
    </location>
</feature>
<dbReference type="EMBL" id="JAIPUX010005289">
    <property type="protein sequence ID" value="KAH0617301.1"/>
    <property type="molecule type" value="Genomic_DNA"/>
</dbReference>
<gene>
    <name evidence="2" type="ORF">JD844_015338</name>
</gene>
<reference evidence="2 3" key="1">
    <citation type="journal article" date="2022" name="Gigascience">
        <title>A chromosome-level genome assembly and annotation of the desert horned lizard, Phrynosoma platyrhinos, provides insight into chromosomal rearrangements among reptiles.</title>
        <authorList>
            <person name="Koochekian N."/>
            <person name="Ascanio A."/>
            <person name="Farleigh K."/>
            <person name="Card D.C."/>
            <person name="Schield D.R."/>
            <person name="Castoe T.A."/>
            <person name="Jezkova T."/>
        </authorList>
    </citation>
    <scope>NUCLEOTIDE SEQUENCE [LARGE SCALE GENOMIC DNA]</scope>
    <source>
        <strain evidence="2">NK-2021</strain>
    </source>
</reference>
<organism evidence="2 3">
    <name type="scientific">Phrynosoma platyrhinos</name>
    <name type="common">Desert horned lizard</name>
    <dbReference type="NCBI Taxonomy" id="52577"/>
    <lineage>
        <taxon>Eukaryota</taxon>
        <taxon>Metazoa</taxon>
        <taxon>Chordata</taxon>
        <taxon>Craniata</taxon>
        <taxon>Vertebrata</taxon>
        <taxon>Euteleostomi</taxon>
        <taxon>Lepidosauria</taxon>
        <taxon>Squamata</taxon>
        <taxon>Bifurcata</taxon>
        <taxon>Unidentata</taxon>
        <taxon>Episquamata</taxon>
        <taxon>Toxicofera</taxon>
        <taxon>Iguania</taxon>
        <taxon>Phrynosomatidae</taxon>
        <taxon>Phrynosomatinae</taxon>
        <taxon>Phrynosoma</taxon>
    </lineage>
</organism>
<feature type="compositionally biased region" description="Basic residues" evidence="1">
    <location>
        <begin position="443"/>
        <end position="452"/>
    </location>
</feature>
<evidence type="ECO:0000313" key="3">
    <source>
        <dbReference type="Proteomes" id="UP000826234"/>
    </source>
</evidence>
<feature type="region of interest" description="Disordered" evidence="1">
    <location>
        <begin position="238"/>
        <end position="267"/>
    </location>
</feature>
<feature type="compositionally biased region" description="Polar residues" evidence="1">
    <location>
        <begin position="256"/>
        <end position="266"/>
    </location>
</feature>
<comment type="caution">
    <text evidence="2">The sequence shown here is derived from an EMBL/GenBank/DDBJ whole genome shotgun (WGS) entry which is preliminary data.</text>
</comment>